<feature type="region of interest" description="Disordered" evidence="1">
    <location>
        <begin position="685"/>
        <end position="709"/>
    </location>
</feature>
<dbReference type="InterPro" id="IPR045784">
    <property type="entry name" value="Radical_SAM_N2"/>
</dbReference>
<feature type="domain" description="Elp3/MiaA/NifB-like radical SAM core" evidence="2">
    <location>
        <begin position="277"/>
        <end position="495"/>
    </location>
</feature>
<dbReference type="InterPro" id="IPR007197">
    <property type="entry name" value="rSAM"/>
</dbReference>
<organism evidence="3 4">
    <name type="scientific">Candidatus Ozemobacter sibiricus</name>
    <dbReference type="NCBI Taxonomy" id="2268124"/>
    <lineage>
        <taxon>Bacteria</taxon>
        <taxon>Candidatus Ozemobacteria</taxon>
        <taxon>Candidatus Ozemobacterales</taxon>
        <taxon>Candidatus Ozemobacteraceae</taxon>
        <taxon>Candidatus Ozemobacter</taxon>
    </lineage>
</organism>
<dbReference type="PANTHER" id="PTHR42731:SF1">
    <property type="entry name" value="RADICAL SAM DOMAIN PROTEIN"/>
    <property type="match status" value="1"/>
</dbReference>
<dbReference type="Pfam" id="PF19864">
    <property type="entry name" value="Radical_SAM_N2"/>
    <property type="match status" value="1"/>
</dbReference>
<evidence type="ECO:0000313" key="4">
    <source>
        <dbReference type="Proteomes" id="UP000252355"/>
    </source>
</evidence>
<dbReference type="InterPro" id="IPR023404">
    <property type="entry name" value="rSAM_horseshoe"/>
</dbReference>
<dbReference type="GO" id="GO:0051536">
    <property type="term" value="F:iron-sulfur cluster binding"/>
    <property type="evidence" value="ECO:0007669"/>
    <property type="project" value="InterPro"/>
</dbReference>
<name>A0A367ZTS8_9BACT</name>
<reference evidence="3 4" key="1">
    <citation type="submission" date="2018-05" db="EMBL/GenBank/DDBJ databases">
        <title>A metagenomic window into the 2 km-deep terrestrial subsurface aquifer revealed taxonomically and functionally diverse microbial community comprising novel uncultured bacterial lineages.</title>
        <authorList>
            <person name="Kadnikov V.V."/>
            <person name="Mardanov A.V."/>
            <person name="Beletsky A.V."/>
            <person name="Banks D."/>
            <person name="Pimenov N.V."/>
            <person name="Frank Y.A."/>
            <person name="Karnachuk O.V."/>
            <person name="Ravin N.V."/>
        </authorList>
    </citation>
    <scope>NUCLEOTIDE SEQUENCE [LARGE SCALE GENOMIC DNA]</scope>
    <source>
        <strain evidence="3">BY5</strain>
    </source>
</reference>
<feature type="compositionally biased region" description="Basic and acidic residues" evidence="1">
    <location>
        <begin position="597"/>
        <end position="608"/>
    </location>
</feature>
<evidence type="ECO:0000313" key="3">
    <source>
        <dbReference type="EMBL" id="RCK81456.1"/>
    </source>
</evidence>
<dbReference type="InterPro" id="IPR058240">
    <property type="entry name" value="rSAM_sf"/>
</dbReference>
<dbReference type="InterPro" id="IPR006638">
    <property type="entry name" value="Elp3/MiaA/NifB-like_rSAM"/>
</dbReference>
<dbReference type="EMBL" id="QOQW01000001">
    <property type="protein sequence ID" value="RCK81456.1"/>
    <property type="molecule type" value="Genomic_DNA"/>
</dbReference>
<proteinExistence type="predicted"/>
<protein>
    <submittedName>
        <fullName evidence="3">Radical SAM domain protein</fullName>
    </submittedName>
</protein>
<dbReference type="Gene3D" id="3.80.30.20">
    <property type="entry name" value="tm_1862 like domain"/>
    <property type="match status" value="1"/>
</dbReference>
<dbReference type="SMART" id="SM00729">
    <property type="entry name" value="Elp3"/>
    <property type="match status" value="1"/>
</dbReference>
<comment type="caution">
    <text evidence="3">The sequence shown here is derived from an EMBL/GenBank/DDBJ whole genome shotgun (WGS) entry which is preliminary data.</text>
</comment>
<dbReference type="SFLD" id="SFLDS00029">
    <property type="entry name" value="Radical_SAM"/>
    <property type="match status" value="1"/>
</dbReference>
<dbReference type="SUPFAM" id="SSF102114">
    <property type="entry name" value="Radical SAM enzymes"/>
    <property type="match status" value="1"/>
</dbReference>
<dbReference type="Pfam" id="PF04055">
    <property type="entry name" value="Radical_SAM"/>
    <property type="match status" value="1"/>
</dbReference>
<dbReference type="PANTHER" id="PTHR42731">
    <property type="entry name" value="SLL1084 PROTEIN"/>
    <property type="match status" value="1"/>
</dbReference>
<dbReference type="Proteomes" id="UP000252355">
    <property type="component" value="Unassembled WGS sequence"/>
</dbReference>
<evidence type="ECO:0000256" key="1">
    <source>
        <dbReference type="SAM" id="MobiDB-lite"/>
    </source>
</evidence>
<feature type="region of interest" description="Disordered" evidence="1">
    <location>
        <begin position="555"/>
        <end position="608"/>
    </location>
</feature>
<feature type="compositionally biased region" description="Basic and acidic residues" evidence="1">
    <location>
        <begin position="574"/>
        <end position="588"/>
    </location>
</feature>
<gene>
    <name evidence="3" type="ORF">OZSIB_0590</name>
</gene>
<accession>A0A367ZTS8</accession>
<evidence type="ECO:0000259" key="2">
    <source>
        <dbReference type="SMART" id="SM00729"/>
    </source>
</evidence>
<dbReference type="SFLD" id="SFLDG01082">
    <property type="entry name" value="B12-binding_domain_containing"/>
    <property type="match status" value="1"/>
</dbReference>
<sequence length="928" mass="100466">MTDPAAIAAWVERHRRALSGRGLWLRGGEPNTLDPAGFGAARLRVLIVRLSEYGEVAAGLTHSLLFQLAAGVEGVYVDLAFLPSARDESLMRRDGIPLLVGTGSKQPASAFDILAVSNSVVQELINLPALLAHSGIPLSREGRAAGRFPFVLLGGSNSYVTSVLHGPLGSSEEGGGAGLVDGVVVGDGEEAFPRFLALARDLAGQGRATLLAAARRDVPGFYDPSAYRQEFDGAGRLARIVPAAGAPFPVRAHRADPEAPKNYFVRGPIFYHEEAAGTAPLLVTSGCPYFCSFCKESWEQKPYRERPVARLIDAARQMKANLGLSEIGLMTFNLNTCSGLRPLLAQLDRLFDRVALKSQRFDAIAYAPDLLERQLAAGKRTYTCAMEGISDRLRERLQKNLPEAVLLKGFQELFQRQVRQMKVFVIVTGWEEESDLQEFGRLLDRLKKMMEGRRGRPLLTFSLAALFRPPRTPLQAMARPGGMARLEHLMQRVLTAVRQAGFEGRISAGPADAIVSEWLAYADRRGTARLVEASVARGFRYRGECGADLAAFLTTDSPTPTGPEGYLSPVAARSDLEGRPSPSPERRASASGSGEESPEKAEVAGIAREEGHVRHGRVLYPWDDVDVGVSAEFLARNTAVLEQGGSLPSCLARPFGGGACLGCGACRTDAERQTTLQWAPPDEGLGVAARAGSGATPTGPGSARARGGAARAEPVLRRWRVVASLPRRWAETGHRFLGAVLARNLMRGLPGLVETFVRVDRSMERQASYGLFWAEILVKAEWSGPAPADRVGASTPGAGFPLKGEDADGMVIHEVRLVPGRADVPGDEPGYQLRLELPSEGIDPAPRVDEVLHRYRWAHQKRWIGDRLTWLLNPGQAKKSGLVRLEWRRGVGSLELEVLRWPEPHVLPALSGGDGLCEVLAFIKKPSL</sequence>
<dbReference type="GO" id="GO:0003824">
    <property type="term" value="F:catalytic activity"/>
    <property type="evidence" value="ECO:0007669"/>
    <property type="project" value="InterPro"/>
</dbReference>
<dbReference type="AlphaFoldDB" id="A0A367ZTS8"/>